<dbReference type="EMBL" id="MN739048">
    <property type="protein sequence ID" value="QHS85822.1"/>
    <property type="molecule type" value="Genomic_DNA"/>
</dbReference>
<sequence>MQDTGKNRNTRDQFYTKSTVSKLCVDAILSNIPDACKFKWVEPSAGNGSFLNNVPSGFDKQGIDIDPKSKDIAQADFMEWEYDSDKPCILFGNPPFGRQSSLAKQFIKRGCEFADIIAFILPRSFLKPSMTNAFDRLFHCKTTIELDKDSFELNGVAYDVPCIFQIWVKEDSPRILESKINPIGFKYVKDNYDIAFRRVGGLAGKCYLPGQLNPQCYYFWKLDSEFVSFIPEIIKKMNEHVFPSNTVGPRSLSKSEANKVMNHILKNLS</sequence>
<organism evidence="1">
    <name type="scientific">viral metagenome</name>
    <dbReference type="NCBI Taxonomy" id="1070528"/>
    <lineage>
        <taxon>unclassified sequences</taxon>
        <taxon>metagenomes</taxon>
        <taxon>organismal metagenomes</taxon>
    </lineage>
</organism>
<dbReference type="InterPro" id="IPR029063">
    <property type="entry name" value="SAM-dependent_MTases_sf"/>
</dbReference>
<dbReference type="AlphaFoldDB" id="A0A6C0B147"/>
<accession>A0A6C0B147</accession>
<reference evidence="1" key="1">
    <citation type="journal article" date="2020" name="Nature">
        <title>Giant virus diversity and host interactions through global metagenomics.</title>
        <authorList>
            <person name="Schulz F."/>
            <person name="Roux S."/>
            <person name="Paez-Espino D."/>
            <person name="Jungbluth S."/>
            <person name="Walsh D.A."/>
            <person name="Denef V.J."/>
            <person name="McMahon K.D."/>
            <person name="Konstantinidis K.T."/>
            <person name="Eloe-Fadrosh E.A."/>
            <person name="Kyrpides N.C."/>
            <person name="Woyke T."/>
        </authorList>
    </citation>
    <scope>NUCLEOTIDE SEQUENCE</scope>
    <source>
        <strain evidence="1">GVMAG-M-3300009185-36</strain>
    </source>
</reference>
<dbReference type="Gene3D" id="3.40.50.150">
    <property type="entry name" value="Vaccinia Virus protein VP39"/>
    <property type="match status" value="1"/>
</dbReference>
<proteinExistence type="predicted"/>
<evidence type="ECO:0008006" key="2">
    <source>
        <dbReference type="Google" id="ProtNLM"/>
    </source>
</evidence>
<evidence type="ECO:0000313" key="1">
    <source>
        <dbReference type="EMBL" id="QHS85822.1"/>
    </source>
</evidence>
<protein>
    <recommendedName>
        <fullName evidence="2">Methyltransferase</fullName>
    </recommendedName>
</protein>
<name>A0A6C0B147_9ZZZZ</name>
<dbReference type="SUPFAM" id="SSF53335">
    <property type="entry name" value="S-adenosyl-L-methionine-dependent methyltransferases"/>
    <property type="match status" value="1"/>
</dbReference>